<dbReference type="Gene3D" id="1.20.1250.20">
    <property type="entry name" value="MFS general substrate transporter like domains"/>
    <property type="match status" value="1"/>
</dbReference>
<comment type="caution">
    <text evidence="8">The sequence shown here is derived from an EMBL/GenBank/DDBJ whole genome shotgun (WGS) entry which is preliminary data.</text>
</comment>
<feature type="transmembrane region" description="Helical" evidence="6">
    <location>
        <begin position="267"/>
        <end position="287"/>
    </location>
</feature>
<feature type="transmembrane region" description="Helical" evidence="6">
    <location>
        <begin position="136"/>
        <end position="157"/>
    </location>
</feature>
<protein>
    <submittedName>
        <fullName evidence="8">MFS transporter</fullName>
    </submittedName>
</protein>
<feature type="transmembrane region" description="Helical" evidence="6">
    <location>
        <begin position="229"/>
        <end position="247"/>
    </location>
</feature>
<gene>
    <name evidence="8" type="ORF">I8J30_27455</name>
</gene>
<sequence length="420" mass="45592">MKSARSLLFVYILNQSLHWFIIGLILPVSSLFMLDKGLNLQEIGLVFAVSSAAVLLLELPTGGLSDALGRKRVYLISLLFMLGAVLLVMVSWNLITLMIGYILFGAARALSSGSIDAWFVDEHNRLEPEGDLSRKLAIAGIFIPLAMGISALAGGWLPDLLGPLTSDFGAGIYSINFIAMAVMILVQFLLTFKLVVEQIHASRSKSMLSGFRQLPQLVADSVQYGFKQIAVFLLLLTSFAWGFGFSGLETYWQPQVKNMLGPDSANWQFGLLTAGYFLSASAGNLLFTPLSKLLRVPVTVMLFGSRSALGILFLILAAQHGVAGFTAFYFILFMCNGIASSPDTALFNQQLNENNRSTMQSLNSLFLQLGGLIGSFLHGFIAQYASISITWCVAGGVLIASAFLYLNVRENAKEPIRAVG</sequence>
<feature type="transmembrane region" description="Helical" evidence="6">
    <location>
        <begin position="7"/>
        <end position="31"/>
    </location>
</feature>
<feature type="transmembrane region" description="Helical" evidence="6">
    <location>
        <begin position="387"/>
        <end position="408"/>
    </location>
</feature>
<evidence type="ECO:0000256" key="4">
    <source>
        <dbReference type="ARBA" id="ARBA00022989"/>
    </source>
</evidence>
<comment type="subcellular location">
    <subcellularLocation>
        <location evidence="1">Cell membrane</location>
        <topology evidence="1">Multi-pass membrane protein</topology>
    </subcellularLocation>
</comment>
<feature type="transmembrane region" description="Helical" evidence="6">
    <location>
        <begin position="177"/>
        <end position="196"/>
    </location>
</feature>
<evidence type="ECO:0000256" key="6">
    <source>
        <dbReference type="SAM" id="Phobius"/>
    </source>
</evidence>
<dbReference type="InterPro" id="IPR036259">
    <property type="entry name" value="MFS_trans_sf"/>
</dbReference>
<evidence type="ECO:0000256" key="2">
    <source>
        <dbReference type="ARBA" id="ARBA00022448"/>
    </source>
</evidence>
<dbReference type="Proteomes" id="UP000673394">
    <property type="component" value="Unassembled WGS sequence"/>
</dbReference>
<evidence type="ECO:0000259" key="7">
    <source>
        <dbReference type="PROSITE" id="PS50850"/>
    </source>
</evidence>
<feature type="transmembrane region" description="Helical" evidence="6">
    <location>
        <begin position="73"/>
        <end position="92"/>
    </location>
</feature>
<dbReference type="EMBL" id="JAGKSP010000018">
    <property type="protein sequence ID" value="MBP3966448.1"/>
    <property type="molecule type" value="Genomic_DNA"/>
</dbReference>
<dbReference type="SUPFAM" id="SSF103473">
    <property type="entry name" value="MFS general substrate transporter"/>
    <property type="match status" value="1"/>
</dbReference>
<feature type="domain" description="Major facilitator superfamily (MFS) profile" evidence="7">
    <location>
        <begin position="7"/>
        <end position="413"/>
    </location>
</feature>
<evidence type="ECO:0000256" key="5">
    <source>
        <dbReference type="ARBA" id="ARBA00023136"/>
    </source>
</evidence>
<dbReference type="RefSeq" id="WP_210663632.1">
    <property type="nucleotide sequence ID" value="NZ_JAGKSP010000018.1"/>
</dbReference>
<dbReference type="InterPro" id="IPR053160">
    <property type="entry name" value="MFS_DHA3_Transporter"/>
</dbReference>
<feature type="transmembrane region" description="Helical" evidence="6">
    <location>
        <begin position="362"/>
        <end position="381"/>
    </location>
</feature>
<name>A0ABS5CKQ7_9BACL</name>
<reference evidence="8 9" key="1">
    <citation type="submission" date="2021-04" db="EMBL/GenBank/DDBJ databases">
        <title>Paenibacillus sp. DLE-14 whole genome sequence.</title>
        <authorList>
            <person name="Ham Y.J."/>
        </authorList>
    </citation>
    <scope>NUCLEOTIDE SEQUENCE [LARGE SCALE GENOMIC DNA]</scope>
    <source>
        <strain evidence="8 9">DLE-14</strain>
    </source>
</reference>
<keyword evidence="5 6" id="KW-0472">Membrane</keyword>
<keyword evidence="4 6" id="KW-1133">Transmembrane helix</keyword>
<accession>A0ABS5CKQ7</accession>
<feature type="transmembrane region" description="Helical" evidence="6">
    <location>
        <begin position="294"/>
        <end position="316"/>
    </location>
</feature>
<evidence type="ECO:0000256" key="1">
    <source>
        <dbReference type="ARBA" id="ARBA00004651"/>
    </source>
</evidence>
<dbReference type="Pfam" id="PF07690">
    <property type="entry name" value="MFS_1"/>
    <property type="match status" value="2"/>
</dbReference>
<keyword evidence="9" id="KW-1185">Reference proteome</keyword>
<dbReference type="PROSITE" id="PS00216">
    <property type="entry name" value="SUGAR_TRANSPORT_1"/>
    <property type="match status" value="1"/>
</dbReference>
<evidence type="ECO:0000313" key="8">
    <source>
        <dbReference type="EMBL" id="MBP3966448.1"/>
    </source>
</evidence>
<evidence type="ECO:0000313" key="9">
    <source>
        <dbReference type="Proteomes" id="UP000673394"/>
    </source>
</evidence>
<proteinExistence type="predicted"/>
<dbReference type="InterPro" id="IPR020846">
    <property type="entry name" value="MFS_dom"/>
</dbReference>
<organism evidence="8 9">
    <name type="scientific">Paenibacillus lignilyticus</name>
    <dbReference type="NCBI Taxonomy" id="1172615"/>
    <lineage>
        <taxon>Bacteria</taxon>
        <taxon>Bacillati</taxon>
        <taxon>Bacillota</taxon>
        <taxon>Bacilli</taxon>
        <taxon>Bacillales</taxon>
        <taxon>Paenibacillaceae</taxon>
        <taxon>Paenibacillus</taxon>
    </lineage>
</organism>
<dbReference type="InterPro" id="IPR011701">
    <property type="entry name" value="MFS"/>
</dbReference>
<dbReference type="PANTHER" id="PTHR23530:SF1">
    <property type="entry name" value="PERMEASE, MAJOR FACILITATOR SUPERFAMILY-RELATED"/>
    <property type="match status" value="1"/>
</dbReference>
<dbReference type="PROSITE" id="PS50850">
    <property type="entry name" value="MFS"/>
    <property type="match status" value="1"/>
</dbReference>
<feature type="transmembrane region" description="Helical" evidence="6">
    <location>
        <begin position="322"/>
        <end position="341"/>
    </location>
</feature>
<dbReference type="InterPro" id="IPR005829">
    <property type="entry name" value="Sugar_transporter_CS"/>
</dbReference>
<evidence type="ECO:0000256" key="3">
    <source>
        <dbReference type="ARBA" id="ARBA00022692"/>
    </source>
</evidence>
<keyword evidence="2" id="KW-0813">Transport</keyword>
<dbReference type="PANTHER" id="PTHR23530">
    <property type="entry name" value="TRANSPORT PROTEIN-RELATED"/>
    <property type="match status" value="1"/>
</dbReference>
<keyword evidence="3 6" id="KW-0812">Transmembrane</keyword>